<evidence type="ECO:0000313" key="2">
    <source>
        <dbReference type="Proteomes" id="UP001412239"/>
    </source>
</evidence>
<dbReference type="EMBL" id="LN890979">
    <property type="protein sequence ID" value="CUS13017.1"/>
    <property type="molecule type" value="Genomic_DNA"/>
</dbReference>
<protein>
    <submittedName>
        <fullName evidence="1">Uncharacterized protein</fullName>
    </submittedName>
</protein>
<sequence length="175" mass="19508">MSAEGTHPLAAHGIALVCHCRRADLVLLEGLFHFLHCRQVPDVRANALARSTEGAHGADDIRIHLARVCEVMGYAYSKPANWVTRLSNSSTLSWSPLKIARKEACVPVVPFTPRKPRSERARVRLRRSMRRSWIQRQARFPTVFVDYVGEFGEEYVETLAEEEEVGVVGAVTAGG</sequence>
<dbReference type="AlphaFoldDB" id="A0A292Q2X9"/>
<accession>A0A292Q2X9</accession>
<reference evidence="1" key="1">
    <citation type="submission" date="2015-10" db="EMBL/GenBank/DDBJ databases">
        <authorList>
            <person name="Regsiter A."/>
            <person name="william w."/>
        </authorList>
    </citation>
    <scope>NUCLEOTIDE SEQUENCE</scope>
    <source>
        <strain evidence="1">Montdore</strain>
    </source>
</reference>
<name>A0A292Q2X9_9PEZI</name>
<keyword evidence="2" id="KW-1185">Reference proteome</keyword>
<proteinExistence type="predicted"/>
<dbReference type="Proteomes" id="UP001412239">
    <property type="component" value="Unassembled WGS sequence"/>
</dbReference>
<organism evidence="1 2">
    <name type="scientific">Tuber aestivum</name>
    <name type="common">summer truffle</name>
    <dbReference type="NCBI Taxonomy" id="59557"/>
    <lineage>
        <taxon>Eukaryota</taxon>
        <taxon>Fungi</taxon>
        <taxon>Dikarya</taxon>
        <taxon>Ascomycota</taxon>
        <taxon>Pezizomycotina</taxon>
        <taxon>Pezizomycetes</taxon>
        <taxon>Pezizales</taxon>
        <taxon>Tuberaceae</taxon>
        <taxon>Tuber</taxon>
    </lineage>
</organism>
<gene>
    <name evidence="1" type="ORF">GSTUAT00002932001</name>
</gene>
<evidence type="ECO:0000313" key="1">
    <source>
        <dbReference type="EMBL" id="CUS13017.1"/>
    </source>
</evidence>